<evidence type="ECO:0000256" key="2">
    <source>
        <dbReference type="ARBA" id="ARBA00022763"/>
    </source>
</evidence>
<dbReference type="EMBL" id="QZBM01000154">
    <property type="protein sequence ID" value="THZ21739.1"/>
    <property type="molecule type" value="Genomic_DNA"/>
</dbReference>
<accession>A0A4S9TAT7</accession>
<feature type="compositionally biased region" description="Low complexity" evidence="5">
    <location>
        <begin position="95"/>
        <end position="111"/>
    </location>
</feature>
<dbReference type="GO" id="GO:0006281">
    <property type="term" value="P:DNA repair"/>
    <property type="evidence" value="ECO:0007669"/>
    <property type="project" value="UniProtKB-KW"/>
</dbReference>
<dbReference type="GO" id="GO:0005634">
    <property type="term" value="C:nucleus"/>
    <property type="evidence" value="ECO:0007669"/>
    <property type="project" value="UniProtKB-SubCell"/>
</dbReference>
<feature type="region of interest" description="Disordered" evidence="5">
    <location>
        <begin position="1"/>
        <end position="22"/>
    </location>
</feature>
<feature type="compositionally biased region" description="Polar residues" evidence="5">
    <location>
        <begin position="68"/>
        <end position="77"/>
    </location>
</feature>
<protein>
    <recommendedName>
        <fullName evidence="10">Chromatin assembly factor 1 subunit A</fullName>
    </recommendedName>
</protein>
<evidence type="ECO:0008006" key="10">
    <source>
        <dbReference type="Google" id="ProtNLM"/>
    </source>
</evidence>
<keyword evidence="2" id="KW-0227">DNA damage</keyword>
<name>A0A4S9TAT7_AURPU</name>
<feature type="compositionally biased region" description="Acidic residues" evidence="5">
    <location>
        <begin position="410"/>
        <end position="443"/>
    </location>
</feature>
<feature type="region of interest" description="Disordered" evidence="5">
    <location>
        <begin position="300"/>
        <end position="324"/>
    </location>
</feature>
<feature type="domain" description="Chromatin assembly factor 1 subunit Cac1-like C-terminal" evidence="7">
    <location>
        <begin position="591"/>
        <end position="645"/>
    </location>
</feature>
<gene>
    <name evidence="8" type="ORF">D6C91_04278</name>
</gene>
<evidence type="ECO:0000256" key="5">
    <source>
        <dbReference type="SAM" id="MobiDB-lite"/>
    </source>
</evidence>
<dbReference type="AlphaFoldDB" id="A0A4S9TAT7"/>
<organism evidence="8 9">
    <name type="scientific">Aureobasidium pullulans</name>
    <name type="common">Black yeast</name>
    <name type="synonym">Pullularia pullulans</name>
    <dbReference type="NCBI Taxonomy" id="5580"/>
    <lineage>
        <taxon>Eukaryota</taxon>
        <taxon>Fungi</taxon>
        <taxon>Dikarya</taxon>
        <taxon>Ascomycota</taxon>
        <taxon>Pezizomycotina</taxon>
        <taxon>Dothideomycetes</taxon>
        <taxon>Dothideomycetidae</taxon>
        <taxon>Dothideales</taxon>
        <taxon>Saccotheciaceae</taxon>
        <taxon>Aureobasidium</taxon>
    </lineage>
</organism>
<feature type="compositionally biased region" description="Polar residues" evidence="5">
    <location>
        <begin position="228"/>
        <end position="257"/>
    </location>
</feature>
<feature type="compositionally biased region" description="Basic and acidic residues" evidence="5">
    <location>
        <begin position="130"/>
        <end position="191"/>
    </location>
</feature>
<evidence type="ECO:0000256" key="1">
    <source>
        <dbReference type="ARBA" id="ARBA00004123"/>
    </source>
</evidence>
<evidence type="ECO:0000313" key="8">
    <source>
        <dbReference type="EMBL" id="THZ21739.1"/>
    </source>
</evidence>
<evidence type="ECO:0000259" key="7">
    <source>
        <dbReference type="Pfam" id="PF21796"/>
    </source>
</evidence>
<keyword evidence="3" id="KW-0234">DNA repair</keyword>
<dbReference type="Pfam" id="PF12253">
    <property type="entry name" value="CAF1A_dimeriz"/>
    <property type="match status" value="1"/>
</dbReference>
<proteinExistence type="predicted"/>
<dbReference type="Proteomes" id="UP000308005">
    <property type="component" value="Unassembled WGS sequence"/>
</dbReference>
<evidence type="ECO:0000256" key="3">
    <source>
        <dbReference type="ARBA" id="ARBA00023204"/>
    </source>
</evidence>
<dbReference type="Pfam" id="PF21796">
    <property type="entry name" value="Cac1_C"/>
    <property type="match status" value="1"/>
</dbReference>
<feature type="region of interest" description="Disordered" evidence="5">
    <location>
        <begin position="406"/>
        <end position="443"/>
    </location>
</feature>
<dbReference type="GO" id="GO:0006334">
    <property type="term" value="P:nucleosome assembly"/>
    <property type="evidence" value="ECO:0007669"/>
    <property type="project" value="TreeGrafter"/>
</dbReference>
<comment type="caution">
    <text evidence="8">The sequence shown here is derived from an EMBL/GenBank/DDBJ whole genome shotgun (WGS) entry which is preliminary data.</text>
</comment>
<comment type="subcellular location">
    <subcellularLocation>
        <location evidence="1">Nucleus</location>
    </subcellularLocation>
</comment>
<dbReference type="InterPro" id="IPR048800">
    <property type="entry name" value="Cac1-like_C"/>
</dbReference>
<dbReference type="PANTHER" id="PTHR15272:SF0">
    <property type="entry name" value="CHROMATIN ASSEMBLY FACTOR 1 SUBUNIT A"/>
    <property type="match status" value="1"/>
</dbReference>
<evidence type="ECO:0000259" key="6">
    <source>
        <dbReference type="Pfam" id="PF12253"/>
    </source>
</evidence>
<evidence type="ECO:0000256" key="4">
    <source>
        <dbReference type="ARBA" id="ARBA00023242"/>
    </source>
</evidence>
<dbReference type="GO" id="GO:0033186">
    <property type="term" value="C:CAF-1 complex"/>
    <property type="evidence" value="ECO:0007669"/>
    <property type="project" value="TreeGrafter"/>
</dbReference>
<keyword evidence="4" id="KW-0539">Nucleus</keyword>
<feature type="compositionally biased region" description="Polar residues" evidence="5">
    <location>
        <begin position="305"/>
        <end position="317"/>
    </location>
</feature>
<dbReference type="InterPro" id="IPR022043">
    <property type="entry name" value="CAF1A_DD"/>
</dbReference>
<sequence length="649" mass="71665">MHPLSHFLRHNTRNPPGIDLSPSNLRITDSDLLHHHIVSLSSRTMTDAMDITSPEPSRKRSLPDDDQTSVSKSESQVPTPPLTASPANQDTIRRASPAPSSSALSSAASAAGDQPADPNAPPKKRVKLTPAEKEEKRLKKEESDKVKAEAKLKREEEKQKKDEERRRKNEEKEAKQREKDLKKAKEEEEKLKKAKVGFAQPKIASFFKMPSSQKSPATPTKVPPTPVRQESTASQPPESSDVPMTSPTPQASPKQTDYQKMFLAFQLKAHTKCAPQLPLLNAGELESSHKEMDKLLQRVSKKEPSTMSPASSLQSLFSKERTRSRGLWQPTAREVIESLQGSSQAPIDLTDESGEHYRPTDLLDSLIVRHLHFGEDVRPAYFGTYSRKVPSTNAAKLRKNPFSKLRQDTDYDYDSEAEWEEPEEGEDIGSDGEEDEESVGDAEEMDEFLDDDAADNKRHMITGDLKPVSTGLCWEDAQGVVVPSTEESPVDLDSMKIDFLIPLTQPSINPFSTAYWQTPLTSAVVASKVIGAQTQLDGKMKPPKLPLMQRSNTNDTMTIVGASTGMKGPIMSVISGKAAKPAPKPLQGSDLAEFKEAVDGSNLNKIELSKALKKRFPKYTNDTIKATLSSCFARVGQHEADKVWKAVAS</sequence>
<reference evidence="8 9" key="1">
    <citation type="submission" date="2018-10" db="EMBL/GenBank/DDBJ databases">
        <title>Fifty Aureobasidium pullulans genomes reveal a recombining polyextremotolerant generalist.</title>
        <authorList>
            <person name="Gostincar C."/>
            <person name="Turk M."/>
            <person name="Zajc J."/>
            <person name="Gunde-Cimerman N."/>
        </authorList>
    </citation>
    <scope>NUCLEOTIDE SEQUENCE [LARGE SCALE GENOMIC DNA]</scope>
    <source>
        <strain evidence="8 9">EXF-3863</strain>
    </source>
</reference>
<evidence type="ECO:0000313" key="9">
    <source>
        <dbReference type="Proteomes" id="UP000308005"/>
    </source>
</evidence>
<feature type="region of interest" description="Disordered" evidence="5">
    <location>
        <begin position="45"/>
        <end position="257"/>
    </location>
</feature>
<feature type="domain" description="Chromatin assembly factor 1 subunit A dimerization" evidence="6">
    <location>
        <begin position="370"/>
        <end position="443"/>
    </location>
</feature>
<dbReference type="PANTHER" id="PTHR15272">
    <property type="entry name" value="CHROMATIN ASSEMBLY FACTOR 1 SUBUNIT A CAF-1 SUBUNIT A"/>
    <property type="match status" value="1"/>
</dbReference>